<evidence type="ECO:0000313" key="3">
    <source>
        <dbReference type="Proteomes" id="UP000886523"/>
    </source>
</evidence>
<feature type="compositionally biased region" description="Acidic residues" evidence="1">
    <location>
        <begin position="42"/>
        <end position="65"/>
    </location>
</feature>
<feature type="non-terminal residue" evidence="2">
    <location>
        <position position="173"/>
    </location>
</feature>
<dbReference type="OrthoDB" id="27483at2759"/>
<dbReference type="EMBL" id="MU128944">
    <property type="protein sequence ID" value="KAF9516018.1"/>
    <property type="molecule type" value="Genomic_DNA"/>
</dbReference>
<dbReference type="Proteomes" id="UP000886523">
    <property type="component" value="Unassembled WGS sequence"/>
</dbReference>
<comment type="caution">
    <text evidence="2">The sequence shown here is derived from an EMBL/GenBank/DDBJ whole genome shotgun (WGS) entry which is preliminary data.</text>
</comment>
<protein>
    <submittedName>
        <fullName evidence="2">Uncharacterized protein</fullName>
    </submittedName>
</protein>
<organism evidence="2 3">
    <name type="scientific">Hydnum rufescens UP504</name>
    <dbReference type="NCBI Taxonomy" id="1448309"/>
    <lineage>
        <taxon>Eukaryota</taxon>
        <taxon>Fungi</taxon>
        <taxon>Dikarya</taxon>
        <taxon>Basidiomycota</taxon>
        <taxon>Agaricomycotina</taxon>
        <taxon>Agaricomycetes</taxon>
        <taxon>Cantharellales</taxon>
        <taxon>Hydnaceae</taxon>
        <taxon>Hydnum</taxon>
    </lineage>
</organism>
<feature type="region of interest" description="Disordered" evidence="1">
    <location>
        <begin position="34"/>
        <end position="71"/>
    </location>
</feature>
<gene>
    <name evidence="2" type="ORF">BS47DRAFT_1341334</name>
</gene>
<evidence type="ECO:0000256" key="1">
    <source>
        <dbReference type="SAM" id="MobiDB-lite"/>
    </source>
</evidence>
<name>A0A9P6B1L6_9AGAM</name>
<dbReference type="AlphaFoldDB" id="A0A9P6B1L6"/>
<accession>A0A9P6B1L6</accession>
<reference evidence="2" key="1">
    <citation type="journal article" date="2020" name="Nat. Commun.">
        <title>Large-scale genome sequencing of mycorrhizal fungi provides insights into the early evolution of symbiotic traits.</title>
        <authorList>
            <person name="Miyauchi S."/>
            <person name="Kiss E."/>
            <person name="Kuo A."/>
            <person name="Drula E."/>
            <person name="Kohler A."/>
            <person name="Sanchez-Garcia M."/>
            <person name="Morin E."/>
            <person name="Andreopoulos B."/>
            <person name="Barry K.W."/>
            <person name="Bonito G."/>
            <person name="Buee M."/>
            <person name="Carver A."/>
            <person name="Chen C."/>
            <person name="Cichocki N."/>
            <person name="Clum A."/>
            <person name="Culley D."/>
            <person name="Crous P.W."/>
            <person name="Fauchery L."/>
            <person name="Girlanda M."/>
            <person name="Hayes R.D."/>
            <person name="Keri Z."/>
            <person name="LaButti K."/>
            <person name="Lipzen A."/>
            <person name="Lombard V."/>
            <person name="Magnuson J."/>
            <person name="Maillard F."/>
            <person name="Murat C."/>
            <person name="Nolan M."/>
            <person name="Ohm R.A."/>
            <person name="Pangilinan J."/>
            <person name="Pereira M.F."/>
            <person name="Perotto S."/>
            <person name="Peter M."/>
            <person name="Pfister S."/>
            <person name="Riley R."/>
            <person name="Sitrit Y."/>
            <person name="Stielow J.B."/>
            <person name="Szollosi G."/>
            <person name="Zifcakova L."/>
            <person name="Stursova M."/>
            <person name="Spatafora J.W."/>
            <person name="Tedersoo L."/>
            <person name="Vaario L.M."/>
            <person name="Yamada A."/>
            <person name="Yan M."/>
            <person name="Wang P."/>
            <person name="Xu J."/>
            <person name="Bruns T."/>
            <person name="Baldrian P."/>
            <person name="Vilgalys R."/>
            <person name="Dunand C."/>
            <person name="Henrissat B."/>
            <person name="Grigoriev I.V."/>
            <person name="Hibbett D."/>
            <person name="Nagy L.G."/>
            <person name="Martin F.M."/>
        </authorList>
    </citation>
    <scope>NUCLEOTIDE SEQUENCE</scope>
    <source>
        <strain evidence="2">UP504</strain>
    </source>
</reference>
<keyword evidence="3" id="KW-1185">Reference proteome</keyword>
<proteinExistence type="predicted"/>
<evidence type="ECO:0000313" key="2">
    <source>
        <dbReference type="EMBL" id="KAF9516018.1"/>
    </source>
</evidence>
<sequence length="173" mass="19062">MLNDPKLKGRDAVIYHALQDAGASPTLHLVMFSPDKPLAADDLNEGEDENENDDDDGDDDDGDSDVDIKQRNDSGFGLFTIIYPYGMTADDGRELDTEPSVLRWFEGRRPKDLEGLVEVTDRSLEHYLKHSFLAYGNQPSLGANYGSICVIANVPGEDVNAPWGPLVKPVRRG</sequence>